<dbReference type="PANTHER" id="PTHR30055">
    <property type="entry name" value="HTH-TYPE TRANSCRIPTIONAL REGULATOR RUTR"/>
    <property type="match status" value="1"/>
</dbReference>
<dbReference type="Gene3D" id="1.10.357.10">
    <property type="entry name" value="Tetracycline Repressor, domain 2"/>
    <property type="match status" value="1"/>
</dbReference>
<dbReference type="PANTHER" id="PTHR30055:SF220">
    <property type="entry name" value="TETR-FAMILY REGULATORY PROTEIN"/>
    <property type="match status" value="1"/>
</dbReference>
<feature type="domain" description="HTH tetR-type" evidence="5">
    <location>
        <begin position="15"/>
        <end position="75"/>
    </location>
</feature>
<dbReference type="PROSITE" id="PS50977">
    <property type="entry name" value="HTH_TETR_2"/>
    <property type="match status" value="1"/>
</dbReference>
<evidence type="ECO:0000256" key="1">
    <source>
        <dbReference type="ARBA" id="ARBA00023015"/>
    </source>
</evidence>
<dbReference type="Pfam" id="PF00440">
    <property type="entry name" value="TetR_N"/>
    <property type="match status" value="1"/>
</dbReference>
<dbReference type="InterPro" id="IPR001647">
    <property type="entry name" value="HTH_TetR"/>
</dbReference>
<sequence>MTHASTIRKRGYHHGSLREALVQVTLELIQTEGPEGFTLSKAARKAGVTPAAVYRHFSGRDNLLTECAREGYASFAECLADAYGDGQPCPRAAFAAMGEAYLSFMFNNPGYYVAMYESGIPQDRTPELAEAAGAAHAVLERAAADLSRRLPPEKRQPIKLVSAHIRALSHGVAQLFVRGDLKDHPSLTPEEVLKSGVGTYLRGLGVIPQD</sequence>
<dbReference type="STRING" id="515897.SAMN05421849_0404"/>
<evidence type="ECO:0000256" key="3">
    <source>
        <dbReference type="ARBA" id="ARBA00023163"/>
    </source>
</evidence>
<dbReference type="RefSeq" id="WP_234967684.1">
    <property type="nucleotide sequence ID" value="NZ_FTPS01000001.1"/>
</dbReference>
<keyword evidence="1" id="KW-0805">Transcription regulation</keyword>
<reference evidence="6 7" key="1">
    <citation type="submission" date="2017-01" db="EMBL/GenBank/DDBJ databases">
        <authorList>
            <person name="Mah S.A."/>
            <person name="Swanson W.J."/>
            <person name="Moy G.W."/>
            <person name="Vacquier V.D."/>
        </authorList>
    </citation>
    <scope>NUCLEOTIDE SEQUENCE [LARGE SCALE GENOMIC DNA]</scope>
    <source>
        <strain evidence="6 7">DSM 21219</strain>
    </source>
</reference>
<dbReference type="AlphaFoldDB" id="A0A1R3WDI0"/>
<keyword evidence="7" id="KW-1185">Reference proteome</keyword>
<dbReference type="EMBL" id="FTPS01000001">
    <property type="protein sequence ID" value="SIT75896.1"/>
    <property type="molecule type" value="Genomic_DNA"/>
</dbReference>
<organism evidence="6 7">
    <name type="scientific">Pontibaca methylaminivorans</name>
    <dbReference type="NCBI Taxonomy" id="515897"/>
    <lineage>
        <taxon>Bacteria</taxon>
        <taxon>Pseudomonadati</taxon>
        <taxon>Pseudomonadota</taxon>
        <taxon>Alphaproteobacteria</taxon>
        <taxon>Rhodobacterales</taxon>
        <taxon>Roseobacteraceae</taxon>
        <taxon>Pontibaca</taxon>
    </lineage>
</organism>
<dbReference type="GO" id="GO:0000976">
    <property type="term" value="F:transcription cis-regulatory region binding"/>
    <property type="evidence" value="ECO:0007669"/>
    <property type="project" value="TreeGrafter"/>
</dbReference>
<evidence type="ECO:0000313" key="6">
    <source>
        <dbReference type="EMBL" id="SIT75896.1"/>
    </source>
</evidence>
<evidence type="ECO:0000313" key="7">
    <source>
        <dbReference type="Proteomes" id="UP000192455"/>
    </source>
</evidence>
<name>A0A1R3WDI0_9RHOB</name>
<dbReference type="InterPro" id="IPR025996">
    <property type="entry name" value="MT1864/Rv1816-like_C"/>
</dbReference>
<dbReference type="SUPFAM" id="SSF46689">
    <property type="entry name" value="Homeodomain-like"/>
    <property type="match status" value="1"/>
</dbReference>
<dbReference type="GO" id="GO:0003700">
    <property type="term" value="F:DNA-binding transcription factor activity"/>
    <property type="evidence" value="ECO:0007669"/>
    <property type="project" value="TreeGrafter"/>
</dbReference>
<dbReference type="InterPro" id="IPR036271">
    <property type="entry name" value="Tet_transcr_reg_TetR-rel_C_sf"/>
</dbReference>
<keyword evidence="3" id="KW-0804">Transcription</keyword>
<proteinExistence type="predicted"/>
<evidence type="ECO:0000259" key="5">
    <source>
        <dbReference type="PROSITE" id="PS50977"/>
    </source>
</evidence>
<evidence type="ECO:0000256" key="2">
    <source>
        <dbReference type="ARBA" id="ARBA00023125"/>
    </source>
</evidence>
<dbReference type="SUPFAM" id="SSF48498">
    <property type="entry name" value="Tetracyclin repressor-like, C-terminal domain"/>
    <property type="match status" value="1"/>
</dbReference>
<dbReference type="Pfam" id="PF13305">
    <property type="entry name" value="TetR_C_33"/>
    <property type="match status" value="1"/>
</dbReference>
<protein>
    <submittedName>
        <fullName evidence="6">Transcriptional regulator, TetR family</fullName>
    </submittedName>
</protein>
<keyword evidence="2 4" id="KW-0238">DNA-binding</keyword>
<dbReference type="Proteomes" id="UP000192455">
    <property type="component" value="Unassembled WGS sequence"/>
</dbReference>
<dbReference type="InterPro" id="IPR009057">
    <property type="entry name" value="Homeodomain-like_sf"/>
</dbReference>
<feature type="DNA-binding region" description="H-T-H motif" evidence="4">
    <location>
        <begin position="38"/>
        <end position="57"/>
    </location>
</feature>
<dbReference type="PRINTS" id="PR00455">
    <property type="entry name" value="HTHTETR"/>
</dbReference>
<gene>
    <name evidence="6" type="ORF">SAMN05421849_0404</name>
</gene>
<accession>A0A1R3WDI0</accession>
<evidence type="ECO:0000256" key="4">
    <source>
        <dbReference type="PROSITE-ProRule" id="PRU00335"/>
    </source>
</evidence>
<dbReference type="InterPro" id="IPR050109">
    <property type="entry name" value="HTH-type_TetR-like_transc_reg"/>
</dbReference>